<sequence length="323" mass="35254">MIAVVGAGRMGEGIALAFLAAGRPVLLADVKDRTEEERQLRRDEIRERLADRLRAMSGHADALESLTMGDRSAKELADATVVFEAVPEVMDVKREVFGWLGSQVPESAVLASTTSTFLVTQIAELAGRPERVVNAHWLNPAELMPLVEVSRSDATDPAAVDRLVELLREIGKVPVVCGPAAGYIVPRLQALLMNEAARMVEEGVAGAAEIDLAVRAGLGPRFSVLGPLEFIDWGGGDILYYASRYLTGELGERFQAPAVVEENMTGQRRGLQDGAGFYRFDSAGVPDYRAARMREFEEIFRLREPHLRDGTPVPVRPEDDSAE</sequence>
<dbReference type="GO" id="GO:0050104">
    <property type="term" value="F:L-gulonate 3-dehydrogenase activity"/>
    <property type="evidence" value="ECO:0007669"/>
    <property type="project" value="UniProtKB-EC"/>
</dbReference>
<dbReference type="InterPro" id="IPR036291">
    <property type="entry name" value="NAD(P)-bd_dom_sf"/>
</dbReference>
<dbReference type="Gene3D" id="1.10.1040.10">
    <property type="entry name" value="N-(1-d-carboxylethyl)-l-norvaline Dehydrogenase, domain 2"/>
    <property type="match status" value="1"/>
</dbReference>
<dbReference type="GO" id="GO:0005737">
    <property type="term" value="C:cytoplasm"/>
    <property type="evidence" value="ECO:0007669"/>
    <property type="project" value="UniProtKB-SubCell"/>
</dbReference>
<dbReference type="AlphaFoldDB" id="A0A1I5QM65"/>
<dbReference type="Pfam" id="PF00725">
    <property type="entry name" value="3HCDH"/>
    <property type="match status" value="1"/>
</dbReference>
<comment type="similarity">
    <text evidence="3">Belongs to the 3-hydroxyacyl-CoA dehydrogenase family.</text>
</comment>
<evidence type="ECO:0000256" key="2">
    <source>
        <dbReference type="ARBA" id="ARBA00005086"/>
    </source>
</evidence>
<comment type="pathway">
    <text evidence="2">Lipid metabolism; butanoate metabolism.</text>
</comment>
<dbReference type="EMBL" id="FOWC01000005">
    <property type="protein sequence ID" value="SFP47384.1"/>
    <property type="molecule type" value="Genomic_DNA"/>
</dbReference>
<evidence type="ECO:0000256" key="7">
    <source>
        <dbReference type="ARBA" id="ARBA00023002"/>
    </source>
</evidence>
<dbReference type="PIRSF" id="PIRSF000105">
    <property type="entry name" value="HCDH"/>
    <property type="match status" value="1"/>
</dbReference>
<proteinExistence type="inferred from homology"/>
<dbReference type="Gene3D" id="3.40.50.720">
    <property type="entry name" value="NAD(P)-binding Rossmann-like Domain"/>
    <property type="match status" value="1"/>
</dbReference>
<name>A0A1I5QM65_9PSEU</name>
<comment type="subunit">
    <text evidence="4">Homodimer.</text>
</comment>
<evidence type="ECO:0000256" key="8">
    <source>
        <dbReference type="ARBA" id="ARBA00023027"/>
    </source>
</evidence>
<dbReference type="InterPro" id="IPR022694">
    <property type="entry name" value="3-OHacyl-CoA_DH"/>
</dbReference>
<feature type="site" description="Important for catalytic activity" evidence="11">
    <location>
        <position position="136"/>
    </location>
</feature>
<evidence type="ECO:0000256" key="9">
    <source>
        <dbReference type="ARBA" id="ARBA00038962"/>
    </source>
</evidence>
<organism evidence="14 15">
    <name type="scientific">Amycolatopsis rubida</name>
    <dbReference type="NCBI Taxonomy" id="112413"/>
    <lineage>
        <taxon>Bacteria</taxon>
        <taxon>Bacillati</taxon>
        <taxon>Actinomycetota</taxon>
        <taxon>Actinomycetes</taxon>
        <taxon>Pseudonocardiales</taxon>
        <taxon>Pseudonocardiaceae</taxon>
        <taxon>Amycolatopsis</taxon>
    </lineage>
</organism>
<dbReference type="Proteomes" id="UP000199137">
    <property type="component" value="Unassembled WGS sequence"/>
</dbReference>
<dbReference type="InterPro" id="IPR006176">
    <property type="entry name" value="3-OHacyl-CoA_DH_NAD-bd"/>
</dbReference>
<comment type="subcellular location">
    <subcellularLocation>
        <location evidence="1">Cytoplasm</location>
    </subcellularLocation>
</comment>
<keyword evidence="7" id="KW-0560">Oxidoreductase</keyword>
<reference evidence="14 15" key="1">
    <citation type="submission" date="2016-10" db="EMBL/GenBank/DDBJ databases">
        <authorList>
            <person name="de Groot N.N."/>
        </authorList>
    </citation>
    <scope>NUCLEOTIDE SEQUENCE [LARGE SCALE GENOMIC DNA]</scope>
    <source>
        <strain evidence="14 15">DSM 44637</strain>
    </source>
</reference>
<evidence type="ECO:0000256" key="6">
    <source>
        <dbReference type="ARBA" id="ARBA00022553"/>
    </source>
</evidence>
<dbReference type="SUPFAM" id="SSF48179">
    <property type="entry name" value="6-phosphogluconate dehydrogenase C-terminal domain-like"/>
    <property type="match status" value="1"/>
</dbReference>
<evidence type="ECO:0000256" key="10">
    <source>
        <dbReference type="ARBA" id="ARBA00042709"/>
    </source>
</evidence>
<dbReference type="GO" id="GO:0006631">
    <property type="term" value="P:fatty acid metabolic process"/>
    <property type="evidence" value="ECO:0007669"/>
    <property type="project" value="InterPro"/>
</dbReference>
<evidence type="ECO:0000313" key="14">
    <source>
        <dbReference type="EMBL" id="SFP47384.1"/>
    </source>
</evidence>
<dbReference type="OrthoDB" id="3229174at2"/>
<evidence type="ECO:0000256" key="1">
    <source>
        <dbReference type="ARBA" id="ARBA00004496"/>
    </source>
</evidence>
<dbReference type="STRING" id="112413.SAMN05421854_105377"/>
<evidence type="ECO:0000256" key="5">
    <source>
        <dbReference type="ARBA" id="ARBA00022490"/>
    </source>
</evidence>
<evidence type="ECO:0000256" key="11">
    <source>
        <dbReference type="PIRSR" id="PIRSR000105-1"/>
    </source>
</evidence>
<gene>
    <name evidence="14" type="ORF">SAMN05421854_105377</name>
</gene>
<dbReference type="PANTHER" id="PTHR48075:SF1">
    <property type="entry name" value="LAMBDA-CRYSTALLIN HOMOLOG"/>
    <property type="match status" value="1"/>
</dbReference>
<evidence type="ECO:0000313" key="15">
    <source>
        <dbReference type="Proteomes" id="UP000199137"/>
    </source>
</evidence>
<feature type="domain" description="3-hydroxyacyl-CoA dehydrogenase NAD binding" evidence="13">
    <location>
        <begin position="2"/>
        <end position="177"/>
    </location>
</feature>
<dbReference type="GO" id="GO:0070403">
    <property type="term" value="F:NAD+ binding"/>
    <property type="evidence" value="ECO:0007669"/>
    <property type="project" value="InterPro"/>
</dbReference>
<dbReference type="InterPro" id="IPR013328">
    <property type="entry name" value="6PGD_dom2"/>
</dbReference>
<protein>
    <recommendedName>
        <fullName evidence="10">L-gulonate 3-dehydrogenase</fullName>
        <ecNumber evidence="9">1.1.1.45</ecNumber>
    </recommendedName>
    <alternativeName>
        <fullName evidence="10">L-gulonate 3-dehydrogenase</fullName>
    </alternativeName>
</protein>
<evidence type="ECO:0000256" key="4">
    <source>
        <dbReference type="ARBA" id="ARBA00011738"/>
    </source>
</evidence>
<evidence type="ECO:0000256" key="3">
    <source>
        <dbReference type="ARBA" id="ARBA00009463"/>
    </source>
</evidence>
<dbReference type="InterPro" id="IPR006108">
    <property type="entry name" value="3HC_DH_C"/>
</dbReference>
<keyword evidence="6" id="KW-0597">Phosphoprotein</keyword>
<dbReference type="Pfam" id="PF02737">
    <property type="entry name" value="3HCDH_N"/>
    <property type="match status" value="1"/>
</dbReference>
<dbReference type="PANTHER" id="PTHR48075">
    <property type="entry name" value="3-HYDROXYACYL-COA DEHYDROGENASE FAMILY PROTEIN"/>
    <property type="match status" value="1"/>
</dbReference>
<evidence type="ECO:0000259" key="13">
    <source>
        <dbReference type="Pfam" id="PF02737"/>
    </source>
</evidence>
<keyword evidence="8" id="KW-0520">NAD</keyword>
<dbReference type="SUPFAM" id="SSF51735">
    <property type="entry name" value="NAD(P)-binding Rossmann-fold domains"/>
    <property type="match status" value="1"/>
</dbReference>
<accession>A0A1I5QM65</accession>
<keyword evidence="5" id="KW-0963">Cytoplasm</keyword>
<dbReference type="EC" id="1.1.1.45" evidence="9"/>
<feature type="domain" description="3-hydroxyacyl-CoA dehydrogenase C-terminal" evidence="12">
    <location>
        <begin position="182"/>
        <end position="279"/>
    </location>
</feature>
<dbReference type="RefSeq" id="WP_093574389.1">
    <property type="nucleotide sequence ID" value="NZ_FOWC01000005.1"/>
</dbReference>
<evidence type="ECO:0000259" key="12">
    <source>
        <dbReference type="Pfam" id="PF00725"/>
    </source>
</evidence>
<dbReference type="InterPro" id="IPR008927">
    <property type="entry name" value="6-PGluconate_DH-like_C_sf"/>
</dbReference>